<feature type="transmembrane region" description="Helical" evidence="7">
    <location>
        <begin position="101"/>
        <end position="119"/>
    </location>
</feature>
<dbReference type="SUPFAM" id="SSF103473">
    <property type="entry name" value="MFS general substrate transporter"/>
    <property type="match status" value="1"/>
</dbReference>
<feature type="transmembrane region" description="Helical" evidence="7">
    <location>
        <begin position="236"/>
        <end position="255"/>
    </location>
</feature>
<evidence type="ECO:0000259" key="8">
    <source>
        <dbReference type="PROSITE" id="PS50850"/>
    </source>
</evidence>
<dbReference type="RefSeq" id="WP_054641870.1">
    <property type="nucleotide sequence ID" value="NZ_LNUB01000002.1"/>
</dbReference>
<dbReference type="InterPro" id="IPR011701">
    <property type="entry name" value="MFS"/>
</dbReference>
<evidence type="ECO:0000256" key="2">
    <source>
        <dbReference type="ARBA" id="ARBA00022448"/>
    </source>
</evidence>
<dbReference type="EMBL" id="MXAL01000005">
    <property type="protein sequence ID" value="OWF33291.1"/>
    <property type="molecule type" value="Genomic_DNA"/>
</dbReference>
<dbReference type="PANTHER" id="PTHR43124:SF3">
    <property type="entry name" value="CHLORAMPHENICOL EFFLUX PUMP RV0191"/>
    <property type="match status" value="1"/>
</dbReference>
<evidence type="ECO:0000256" key="6">
    <source>
        <dbReference type="ARBA" id="ARBA00023136"/>
    </source>
</evidence>
<accession>A0A210PA32</accession>
<evidence type="ECO:0000256" key="4">
    <source>
        <dbReference type="ARBA" id="ARBA00022692"/>
    </source>
</evidence>
<dbReference type="GO" id="GO:0005886">
    <property type="term" value="C:plasma membrane"/>
    <property type="evidence" value="ECO:0007669"/>
    <property type="project" value="UniProtKB-SubCell"/>
</dbReference>
<feature type="transmembrane region" description="Helical" evidence="7">
    <location>
        <begin position="158"/>
        <end position="178"/>
    </location>
</feature>
<organism evidence="9 10">
    <name type="scientific">Companilactobacillus kimchii</name>
    <dbReference type="NCBI Taxonomy" id="2801452"/>
    <lineage>
        <taxon>Bacteria</taxon>
        <taxon>Bacillati</taxon>
        <taxon>Bacillota</taxon>
        <taxon>Bacilli</taxon>
        <taxon>Lactobacillales</taxon>
        <taxon>Lactobacillaceae</taxon>
        <taxon>Companilactobacillus</taxon>
    </lineage>
</organism>
<evidence type="ECO:0000313" key="10">
    <source>
        <dbReference type="Proteomes" id="UP000196649"/>
    </source>
</evidence>
<feature type="transmembrane region" description="Helical" evidence="7">
    <location>
        <begin position="72"/>
        <end position="89"/>
    </location>
</feature>
<feature type="transmembrane region" description="Helical" evidence="7">
    <location>
        <begin position="286"/>
        <end position="308"/>
    </location>
</feature>
<dbReference type="PROSITE" id="PS50850">
    <property type="entry name" value="MFS"/>
    <property type="match status" value="1"/>
</dbReference>
<name>A0A210PA32_9LACO</name>
<evidence type="ECO:0000256" key="5">
    <source>
        <dbReference type="ARBA" id="ARBA00022989"/>
    </source>
</evidence>
<evidence type="ECO:0000313" key="9">
    <source>
        <dbReference type="EMBL" id="OWF33291.1"/>
    </source>
</evidence>
<dbReference type="InterPro" id="IPR036259">
    <property type="entry name" value="MFS_trans_sf"/>
</dbReference>
<keyword evidence="2" id="KW-0813">Transport</keyword>
<dbReference type="PANTHER" id="PTHR43124">
    <property type="entry name" value="PURINE EFFLUX PUMP PBUE"/>
    <property type="match status" value="1"/>
</dbReference>
<feature type="transmembrane region" description="Helical" evidence="7">
    <location>
        <begin position="199"/>
        <end position="216"/>
    </location>
</feature>
<reference evidence="9 10" key="1">
    <citation type="submission" date="2017-03" db="EMBL/GenBank/DDBJ databases">
        <title>Genome sequence of Lactobacillus kimchii KACC 12383.</title>
        <authorList>
            <person name="Chun J."/>
        </authorList>
    </citation>
    <scope>NUCLEOTIDE SEQUENCE [LARGE SCALE GENOMIC DNA]</scope>
    <source>
        <strain evidence="9 10">KACC 12383</strain>
    </source>
</reference>
<keyword evidence="6 7" id="KW-0472">Membrane</keyword>
<feature type="transmembrane region" description="Helical" evidence="7">
    <location>
        <begin position="320"/>
        <end position="343"/>
    </location>
</feature>
<keyword evidence="3" id="KW-1003">Cell membrane</keyword>
<comment type="subcellular location">
    <subcellularLocation>
        <location evidence="1">Cell membrane</location>
        <topology evidence="1">Multi-pass membrane protein</topology>
    </subcellularLocation>
</comment>
<feature type="transmembrane region" description="Helical" evidence="7">
    <location>
        <begin position="355"/>
        <end position="372"/>
    </location>
</feature>
<feature type="transmembrane region" description="Helical" evidence="7">
    <location>
        <begin position="131"/>
        <end position="152"/>
    </location>
</feature>
<dbReference type="InterPro" id="IPR050189">
    <property type="entry name" value="MFS_Efflux_Transporters"/>
</dbReference>
<evidence type="ECO:0000256" key="7">
    <source>
        <dbReference type="SAM" id="Phobius"/>
    </source>
</evidence>
<evidence type="ECO:0000256" key="3">
    <source>
        <dbReference type="ARBA" id="ARBA00022475"/>
    </source>
</evidence>
<dbReference type="Pfam" id="PF07690">
    <property type="entry name" value="MFS_1"/>
    <property type="match status" value="1"/>
</dbReference>
<proteinExistence type="predicted"/>
<feature type="transmembrane region" description="Helical" evidence="7">
    <location>
        <begin position="41"/>
        <end position="60"/>
    </location>
</feature>
<dbReference type="InterPro" id="IPR020846">
    <property type="entry name" value="MFS_dom"/>
</dbReference>
<evidence type="ECO:0000256" key="1">
    <source>
        <dbReference type="ARBA" id="ARBA00004651"/>
    </source>
</evidence>
<keyword evidence="5 7" id="KW-1133">Transmembrane helix</keyword>
<feature type="transmembrane region" description="Helical" evidence="7">
    <location>
        <begin position="262"/>
        <end position="280"/>
    </location>
</feature>
<dbReference type="Proteomes" id="UP000196649">
    <property type="component" value="Unassembled WGS sequence"/>
</dbReference>
<feature type="domain" description="Major facilitator superfamily (MFS) profile" evidence="8">
    <location>
        <begin position="1"/>
        <end position="376"/>
    </location>
</feature>
<keyword evidence="4 7" id="KW-0812">Transmembrane</keyword>
<gene>
    <name evidence="9" type="ORF">LKACC12383_01359</name>
</gene>
<dbReference type="GO" id="GO:0022857">
    <property type="term" value="F:transmembrane transporter activity"/>
    <property type="evidence" value="ECO:0007669"/>
    <property type="project" value="InterPro"/>
</dbReference>
<dbReference type="Gene3D" id="1.20.1250.20">
    <property type="entry name" value="MFS general substrate transporter like domains"/>
    <property type="match status" value="1"/>
</dbReference>
<protein>
    <submittedName>
        <fullName evidence="9">Quinolone resistance protein NorA</fullName>
    </submittedName>
</protein>
<comment type="caution">
    <text evidence="9">The sequence shown here is derived from an EMBL/GenBank/DDBJ whole genome shotgun (WGS) entry which is preliminary data.</text>
</comment>
<sequence length="376" mass="41327">MKSTKTTISILSLSTVSNITTVITGVIPQLRQEFPNVPTTMIEWLVTIANFSALLTILPNPFLSRKLGIKKVVIIGLLISAITGIIPAFSNNFLLIMCSRFILGLGVGLFTPHAISLIAHNYSDELRAKLLGYQTGLTALGNAILLGLAGLLVGIWHAVFGLYLILIFIAILIGLFVPEPEKPSIETKNSKVKLPWQKWQLIILTFITYLLIWGVQLKLPSYFEIKQLGNPQIINLTLSAMNLGGLVAGLLFGTLHKKIHRFILTIGYLGAALTVLILWATDTSYIAITAAILFNFVYSFTGPYLVFASNQGLESEQINLLSSYLTISTIISAFFAPLVWNYLGNFGPQNLTSNVLLWITVTLFIISITTIFPKKS</sequence>
<dbReference type="AlphaFoldDB" id="A0A210PA32"/>